<comment type="caution">
    <text evidence="1">The sequence shown here is derived from an EMBL/GenBank/DDBJ whole genome shotgun (WGS) entry which is preliminary data.</text>
</comment>
<accession>X1FQ37</accession>
<evidence type="ECO:0000313" key="1">
    <source>
        <dbReference type="EMBL" id="GAH22883.1"/>
    </source>
</evidence>
<dbReference type="AlphaFoldDB" id="X1FQ37"/>
<proteinExistence type="predicted"/>
<name>X1FQ37_9ZZZZ</name>
<feature type="non-terminal residue" evidence="1">
    <location>
        <position position="1"/>
    </location>
</feature>
<gene>
    <name evidence="1" type="ORF">S01H4_67419</name>
</gene>
<organism evidence="1">
    <name type="scientific">marine sediment metagenome</name>
    <dbReference type="NCBI Taxonomy" id="412755"/>
    <lineage>
        <taxon>unclassified sequences</taxon>
        <taxon>metagenomes</taxon>
        <taxon>ecological metagenomes</taxon>
    </lineage>
</organism>
<dbReference type="EMBL" id="BART01042405">
    <property type="protein sequence ID" value="GAH22883.1"/>
    <property type="molecule type" value="Genomic_DNA"/>
</dbReference>
<sequence length="33" mass="3640">TGELYNLGGCRLHLLDIDFTSEAATFILEVKAE</sequence>
<reference evidence="1" key="1">
    <citation type="journal article" date="2014" name="Front. Microbiol.">
        <title>High frequency of phylogenetically diverse reductive dehalogenase-homologous genes in deep subseafloor sedimentary metagenomes.</title>
        <authorList>
            <person name="Kawai M."/>
            <person name="Futagami T."/>
            <person name="Toyoda A."/>
            <person name="Takaki Y."/>
            <person name="Nishi S."/>
            <person name="Hori S."/>
            <person name="Arai W."/>
            <person name="Tsubouchi T."/>
            <person name="Morono Y."/>
            <person name="Uchiyama I."/>
            <person name="Ito T."/>
            <person name="Fujiyama A."/>
            <person name="Inagaki F."/>
            <person name="Takami H."/>
        </authorList>
    </citation>
    <scope>NUCLEOTIDE SEQUENCE</scope>
    <source>
        <strain evidence="1">Expedition CK06-06</strain>
    </source>
</reference>
<protein>
    <submittedName>
        <fullName evidence="1">Uncharacterized protein</fullName>
    </submittedName>
</protein>
<feature type="non-terminal residue" evidence="1">
    <location>
        <position position="33"/>
    </location>
</feature>